<feature type="non-terminal residue" evidence="1">
    <location>
        <position position="1"/>
    </location>
</feature>
<keyword evidence="2" id="KW-1185">Reference proteome</keyword>
<dbReference type="AlphaFoldDB" id="A0A5J5CS11"/>
<sequence>TSFDKLQQAAEPRTDYVANAGCLRPLKNRGQRSLYGGYHHVSCGSSSQWRISK</sequence>
<gene>
    <name evidence="1" type="ORF">FQN60_008312</name>
</gene>
<feature type="non-terminal residue" evidence="1">
    <location>
        <position position="53"/>
    </location>
</feature>
<name>A0A5J5CS11_9PERO</name>
<accession>A0A5J5CS11</accession>
<evidence type="ECO:0000313" key="2">
    <source>
        <dbReference type="Proteomes" id="UP000327493"/>
    </source>
</evidence>
<proteinExistence type="predicted"/>
<evidence type="ECO:0000313" key="1">
    <source>
        <dbReference type="EMBL" id="KAA8584527.1"/>
    </source>
</evidence>
<protein>
    <submittedName>
        <fullName evidence="1">Uncharacterized protein</fullName>
    </submittedName>
</protein>
<organism evidence="1 2">
    <name type="scientific">Etheostoma spectabile</name>
    <name type="common">orangethroat darter</name>
    <dbReference type="NCBI Taxonomy" id="54343"/>
    <lineage>
        <taxon>Eukaryota</taxon>
        <taxon>Metazoa</taxon>
        <taxon>Chordata</taxon>
        <taxon>Craniata</taxon>
        <taxon>Vertebrata</taxon>
        <taxon>Euteleostomi</taxon>
        <taxon>Actinopterygii</taxon>
        <taxon>Neopterygii</taxon>
        <taxon>Teleostei</taxon>
        <taxon>Neoteleostei</taxon>
        <taxon>Acanthomorphata</taxon>
        <taxon>Eupercaria</taxon>
        <taxon>Perciformes</taxon>
        <taxon>Percoidei</taxon>
        <taxon>Percidae</taxon>
        <taxon>Etheostomatinae</taxon>
        <taxon>Etheostoma</taxon>
    </lineage>
</organism>
<reference evidence="1 2" key="1">
    <citation type="submission" date="2019-08" db="EMBL/GenBank/DDBJ databases">
        <title>A chromosome-level genome assembly, high-density linkage maps, and genome scans reveal the genomic architecture of hybrid incompatibilities underlying speciation via character displacement in darters (Percidae: Etheostominae).</title>
        <authorList>
            <person name="Moran R.L."/>
            <person name="Catchen J.M."/>
            <person name="Fuller R.C."/>
        </authorList>
    </citation>
    <scope>NUCLEOTIDE SEQUENCE [LARGE SCALE GENOMIC DNA]</scope>
    <source>
        <strain evidence="1">EspeVRDwgs_2016</strain>
        <tissue evidence="1">Muscle</tissue>
    </source>
</reference>
<comment type="caution">
    <text evidence="1">The sequence shown here is derived from an EMBL/GenBank/DDBJ whole genome shotgun (WGS) entry which is preliminary data.</text>
</comment>
<dbReference type="EMBL" id="VOFY01000016">
    <property type="protein sequence ID" value="KAA8584527.1"/>
    <property type="molecule type" value="Genomic_DNA"/>
</dbReference>
<dbReference type="Proteomes" id="UP000327493">
    <property type="component" value="Chromosome 16"/>
</dbReference>